<evidence type="ECO:0000313" key="3">
    <source>
        <dbReference type="EMBL" id="KKR22574.1"/>
    </source>
</evidence>
<dbReference type="GO" id="GO:0009435">
    <property type="term" value="P:NAD+ biosynthetic process"/>
    <property type="evidence" value="ECO:0007669"/>
    <property type="project" value="InterPro"/>
</dbReference>
<name>A0A0G0P2S3_9BACT</name>
<dbReference type="GO" id="GO:0003952">
    <property type="term" value="F:NAD+ synthase (glutamine-hydrolyzing) activity"/>
    <property type="evidence" value="ECO:0007669"/>
    <property type="project" value="InterPro"/>
</dbReference>
<dbReference type="AlphaFoldDB" id="A0A0G0P2S3"/>
<dbReference type="Proteomes" id="UP000034764">
    <property type="component" value="Unassembled WGS sequence"/>
</dbReference>
<evidence type="ECO:0000256" key="1">
    <source>
        <dbReference type="ARBA" id="ARBA00022598"/>
    </source>
</evidence>
<feature type="non-terminal residue" evidence="3">
    <location>
        <position position="257"/>
    </location>
</feature>
<reference evidence="3 4" key="1">
    <citation type="journal article" date="2015" name="Nature">
        <title>rRNA introns, odd ribosomes, and small enigmatic genomes across a large radiation of phyla.</title>
        <authorList>
            <person name="Brown C.T."/>
            <person name="Hug L.A."/>
            <person name="Thomas B.C."/>
            <person name="Sharon I."/>
            <person name="Castelle C.J."/>
            <person name="Singh A."/>
            <person name="Wilkins M.J."/>
            <person name="Williams K.H."/>
            <person name="Banfield J.F."/>
        </authorList>
    </citation>
    <scope>NUCLEOTIDE SEQUENCE [LARGE SCALE GENOMIC DNA]</scope>
</reference>
<dbReference type="InterPro" id="IPR003010">
    <property type="entry name" value="C-N_Hydrolase"/>
</dbReference>
<dbReference type="SUPFAM" id="SSF56317">
    <property type="entry name" value="Carbon-nitrogen hydrolase"/>
    <property type="match status" value="1"/>
</dbReference>
<evidence type="ECO:0000313" key="4">
    <source>
        <dbReference type="Proteomes" id="UP000034764"/>
    </source>
</evidence>
<feature type="domain" description="CN hydrolase" evidence="2">
    <location>
        <begin position="14"/>
        <end position="257"/>
    </location>
</feature>
<dbReference type="PANTHER" id="PTHR23090:SF7">
    <property type="entry name" value="NH(3)-DEPENDENT NAD(+) SYNTHETASE"/>
    <property type="match status" value="1"/>
</dbReference>
<evidence type="ECO:0000259" key="2">
    <source>
        <dbReference type="PROSITE" id="PS50263"/>
    </source>
</evidence>
<dbReference type="Pfam" id="PF00795">
    <property type="entry name" value="CN_hydrolase"/>
    <property type="match status" value="1"/>
</dbReference>
<dbReference type="GO" id="GO:0005737">
    <property type="term" value="C:cytoplasm"/>
    <property type="evidence" value="ECO:0007669"/>
    <property type="project" value="InterPro"/>
</dbReference>
<dbReference type="PROSITE" id="PS50263">
    <property type="entry name" value="CN_HYDROLASE"/>
    <property type="match status" value="1"/>
</dbReference>
<organism evidence="3 4">
    <name type="scientific">Candidatus Yanofskybacteria bacterium GW2011_GWD2_39_48</name>
    <dbReference type="NCBI Taxonomy" id="1619031"/>
    <lineage>
        <taxon>Bacteria</taxon>
        <taxon>Candidatus Yanofskyibacteriota</taxon>
    </lineage>
</organism>
<accession>A0A0G0P2S3</accession>
<comment type="caution">
    <text evidence="3">The sequence shown here is derived from an EMBL/GenBank/DDBJ whole genome shotgun (WGS) entry which is preliminary data.</text>
</comment>
<dbReference type="PATRIC" id="fig|1619031.3.peg.542"/>
<proteinExistence type="predicted"/>
<gene>
    <name evidence="3" type="ORF">UT53_C0037G0001</name>
</gene>
<keyword evidence="1" id="KW-0436">Ligase</keyword>
<protein>
    <recommendedName>
        <fullName evidence="2">CN hydrolase domain-containing protein</fullName>
    </recommendedName>
</protein>
<dbReference type="Gene3D" id="3.60.110.10">
    <property type="entry name" value="Carbon-nitrogen hydrolase"/>
    <property type="match status" value="1"/>
</dbReference>
<dbReference type="PANTHER" id="PTHR23090">
    <property type="entry name" value="NH 3 /GLUTAMINE-DEPENDENT NAD + SYNTHETASE"/>
    <property type="match status" value="1"/>
</dbReference>
<dbReference type="EMBL" id="LBXD01000037">
    <property type="protein sequence ID" value="KKR22574.1"/>
    <property type="molecule type" value="Genomic_DNA"/>
</dbReference>
<dbReference type="GO" id="GO:0004359">
    <property type="term" value="F:glutaminase activity"/>
    <property type="evidence" value="ECO:0007669"/>
    <property type="project" value="InterPro"/>
</dbReference>
<dbReference type="CDD" id="cd07570">
    <property type="entry name" value="GAT_Gln-NAD-synth"/>
    <property type="match status" value="1"/>
</dbReference>
<sequence length="257" mass="29077">MNNTKDLLNNLNNLRLGISQMSVVVGRPDLNVQYILKEVAEAKENGVDIIIFPELCVTGYVIGDMFEREDFIRDANKLCDAGLIEASRDGITVIVGLPVYDEKMRGEDGVIYSNGVRLGQTVKTLQPNYRMFDDDRHFYSLRKLAQESGEGLERFDNVFPVTLKDERIVKIGLMLCEDMWHDDYPYNPGEILARKGADILVNISASPWGWQKNRKRHSVVKKLVSECRVPLVYVNNVGLQNNGKNLIVFDGSSTVYS</sequence>
<dbReference type="InterPro" id="IPR003694">
    <property type="entry name" value="NAD_synthase"/>
</dbReference>
<dbReference type="InterPro" id="IPR036526">
    <property type="entry name" value="C-N_Hydrolase_sf"/>
</dbReference>